<evidence type="ECO:0000259" key="7">
    <source>
        <dbReference type="Pfam" id="PF01425"/>
    </source>
</evidence>
<keyword evidence="4" id="KW-0378">Hydrolase</keyword>
<evidence type="ECO:0000256" key="5">
    <source>
        <dbReference type="PIRSR" id="PIRSR001221-1"/>
    </source>
</evidence>
<evidence type="ECO:0000256" key="1">
    <source>
        <dbReference type="ARBA" id="ARBA00001311"/>
    </source>
</evidence>
<dbReference type="PROSITE" id="PS00571">
    <property type="entry name" value="AMIDASES"/>
    <property type="match status" value="1"/>
</dbReference>
<dbReference type="STRING" id="357750.A0A2S6CC27"/>
<evidence type="ECO:0000256" key="2">
    <source>
        <dbReference type="ARBA" id="ARBA00009199"/>
    </source>
</evidence>
<dbReference type="PIRSF" id="PIRSF001221">
    <property type="entry name" value="Amidase_fungi"/>
    <property type="match status" value="1"/>
</dbReference>
<reference evidence="9" key="1">
    <citation type="journal article" date="2017" name="bioRxiv">
        <title>Conservation of a gene cluster reveals novel cercosporin biosynthetic mechanisms and extends production to the genus Colletotrichum.</title>
        <authorList>
            <person name="de Jonge R."/>
            <person name="Ebert M.K."/>
            <person name="Huitt-Roehl C.R."/>
            <person name="Pal P."/>
            <person name="Suttle J.C."/>
            <person name="Spanner R.E."/>
            <person name="Neubauer J.D."/>
            <person name="Jurick W.M.II."/>
            <person name="Stott K.A."/>
            <person name="Secor G.A."/>
            <person name="Thomma B.P.H.J."/>
            <person name="Van de Peer Y."/>
            <person name="Townsend C.A."/>
            <person name="Bolton M.D."/>
        </authorList>
    </citation>
    <scope>NUCLEOTIDE SEQUENCE [LARGE SCALE GENOMIC DNA]</scope>
    <source>
        <strain evidence="9">CBS538.71</strain>
    </source>
</reference>
<name>A0A2S6CC27_9PEZI</name>
<proteinExistence type="inferred from homology"/>
<feature type="binding site" evidence="6">
    <location>
        <position position="182"/>
    </location>
    <ligand>
        <name>substrate</name>
    </ligand>
</feature>
<feature type="active site" description="Acyl-ester intermediate" evidence="5">
    <location>
        <position position="232"/>
    </location>
</feature>
<organism evidence="8 9">
    <name type="scientific">Cercospora berteroae</name>
    <dbReference type="NCBI Taxonomy" id="357750"/>
    <lineage>
        <taxon>Eukaryota</taxon>
        <taxon>Fungi</taxon>
        <taxon>Dikarya</taxon>
        <taxon>Ascomycota</taxon>
        <taxon>Pezizomycotina</taxon>
        <taxon>Dothideomycetes</taxon>
        <taxon>Dothideomycetidae</taxon>
        <taxon>Mycosphaerellales</taxon>
        <taxon>Mycosphaerellaceae</taxon>
        <taxon>Cercospora</taxon>
    </lineage>
</organism>
<feature type="active site" description="Charge relay system" evidence="5">
    <location>
        <position position="133"/>
    </location>
</feature>
<dbReference type="OrthoDB" id="6428749at2759"/>
<dbReference type="PANTHER" id="PTHR46072">
    <property type="entry name" value="AMIDASE-RELATED-RELATED"/>
    <property type="match status" value="1"/>
</dbReference>
<gene>
    <name evidence="8" type="ORF">CBER1_11535</name>
</gene>
<protein>
    <recommendedName>
        <fullName evidence="3">amidase</fullName>
        <ecNumber evidence="3">3.5.1.4</ecNumber>
    </recommendedName>
</protein>
<dbReference type="SUPFAM" id="SSF75304">
    <property type="entry name" value="Amidase signature (AS) enzymes"/>
    <property type="match status" value="1"/>
</dbReference>
<evidence type="ECO:0000313" key="9">
    <source>
        <dbReference type="Proteomes" id="UP000237631"/>
    </source>
</evidence>
<dbReference type="Pfam" id="PF01425">
    <property type="entry name" value="Amidase"/>
    <property type="match status" value="1"/>
</dbReference>
<comment type="catalytic activity">
    <reaction evidence="1">
        <text>a monocarboxylic acid amide + H2O = a monocarboxylate + NH4(+)</text>
        <dbReference type="Rhea" id="RHEA:12020"/>
        <dbReference type="ChEBI" id="CHEBI:15377"/>
        <dbReference type="ChEBI" id="CHEBI:28938"/>
        <dbReference type="ChEBI" id="CHEBI:35757"/>
        <dbReference type="ChEBI" id="CHEBI:83628"/>
        <dbReference type="EC" id="3.5.1.4"/>
    </reaction>
</comment>
<comment type="similarity">
    <text evidence="2">Belongs to the amidase family.</text>
</comment>
<evidence type="ECO:0000256" key="3">
    <source>
        <dbReference type="ARBA" id="ARBA00012922"/>
    </source>
</evidence>
<dbReference type="InterPro" id="IPR036928">
    <property type="entry name" value="AS_sf"/>
</dbReference>
<evidence type="ECO:0000256" key="6">
    <source>
        <dbReference type="PIRSR" id="PIRSR001221-2"/>
    </source>
</evidence>
<accession>A0A2S6CC27</accession>
<feature type="binding site" evidence="6">
    <location>
        <position position="208"/>
    </location>
    <ligand>
        <name>substrate</name>
    </ligand>
</feature>
<dbReference type="AlphaFoldDB" id="A0A2S6CC27"/>
<dbReference type="EC" id="3.5.1.4" evidence="3"/>
<keyword evidence="9" id="KW-1185">Reference proteome</keyword>
<dbReference type="GO" id="GO:0004040">
    <property type="term" value="F:amidase activity"/>
    <property type="evidence" value="ECO:0007669"/>
    <property type="project" value="UniProtKB-EC"/>
</dbReference>
<dbReference type="PANTHER" id="PTHR46072:SF6">
    <property type="entry name" value="AMIDASE, PUTATIVE (AFU_ORTHOLOGUE AFUA_1G14530)-RELATED"/>
    <property type="match status" value="1"/>
</dbReference>
<dbReference type="Gene3D" id="3.90.1300.10">
    <property type="entry name" value="Amidase signature (AS) domain"/>
    <property type="match status" value="1"/>
</dbReference>
<sequence>MGDSWQSIAARKQQERASRIPVEWRLQASQISSYGACVLDAPRRLGLLTTTELKITEDFDAVGLLDELANGRLQSVDVVRAFAKRTAIAHQLVNCCTELLFDDALKRAQELDEHLAKTGKTIGPLHGLPISIKDCFRVKGYDASVGIASLCFKPATSNSALVDQLLSLGAVILAKTNIPLTMMALDSHNNVFGRTLNPLNRELTAGGSSGGEGALVAMRGSILGVGTDVGGSIRIPAFCNGLWGIKPSHGRVPYAGQESGQKPGSSKLGIEATAGPIATTLRDCELLLRVVADSAPEIYDVEVVAQDWSRQLPLILRGRKLRVGLIRTDAIARPLPIIDHLMDEVAKTLRASKESIEVVEVDASRILSRILKTFNGIVSIDGANAWFDHMEKTGEPLSPWLQGRLTRRKPKSTDEVRALQAQKSELQTEFLNVWSEAGGYWVTDDSKLHKGDRILDVLLMPVAPHPVPAIDRWNTVNYTASLNLLDLPAGVLPLRQVREDDLKGDHTSSDPLNAWDKINREQWTKVDRKMYLGSPLSVQVVTPRLMERKLVEAMAVLDQALRPLRDGSVQPSSKL</sequence>
<dbReference type="Proteomes" id="UP000237631">
    <property type="component" value="Unassembled WGS sequence"/>
</dbReference>
<feature type="active site" description="Charge relay system" evidence="5">
    <location>
        <position position="208"/>
    </location>
</feature>
<dbReference type="InterPro" id="IPR023631">
    <property type="entry name" value="Amidase_dom"/>
</dbReference>
<evidence type="ECO:0000313" key="8">
    <source>
        <dbReference type="EMBL" id="PPJ57281.1"/>
    </source>
</evidence>
<comment type="caution">
    <text evidence="8">The sequence shown here is derived from an EMBL/GenBank/DDBJ whole genome shotgun (WGS) entry which is preliminary data.</text>
</comment>
<dbReference type="InterPro" id="IPR020556">
    <property type="entry name" value="Amidase_CS"/>
</dbReference>
<evidence type="ECO:0000256" key="4">
    <source>
        <dbReference type="ARBA" id="ARBA00022801"/>
    </source>
</evidence>
<feature type="binding site" evidence="6">
    <location>
        <begin position="229"/>
        <end position="232"/>
    </location>
    <ligand>
        <name>substrate</name>
    </ligand>
</feature>
<feature type="domain" description="Amidase" evidence="7">
    <location>
        <begin position="77"/>
        <end position="550"/>
    </location>
</feature>
<dbReference type="EMBL" id="PNEN01000498">
    <property type="protein sequence ID" value="PPJ57281.1"/>
    <property type="molecule type" value="Genomic_DNA"/>
</dbReference>